<feature type="transmembrane region" description="Helical" evidence="5">
    <location>
        <begin position="124"/>
        <end position="145"/>
    </location>
</feature>
<keyword evidence="2 5" id="KW-0812">Transmembrane</keyword>
<feature type="transmembrane region" description="Helical" evidence="5">
    <location>
        <begin position="70"/>
        <end position="87"/>
    </location>
</feature>
<protein>
    <submittedName>
        <fullName evidence="7">O-antigen ligase family protein</fullName>
    </submittedName>
</protein>
<evidence type="ECO:0000256" key="2">
    <source>
        <dbReference type="ARBA" id="ARBA00022692"/>
    </source>
</evidence>
<proteinExistence type="predicted"/>
<gene>
    <name evidence="7" type="ORF">H4075_17475</name>
</gene>
<dbReference type="InterPro" id="IPR007016">
    <property type="entry name" value="O-antigen_ligase-rel_domated"/>
</dbReference>
<evidence type="ECO:0000313" key="8">
    <source>
        <dbReference type="Proteomes" id="UP000515344"/>
    </source>
</evidence>
<keyword evidence="7" id="KW-0436">Ligase</keyword>
<sequence>MKALVLLDGEGSRLSVKEKLFYWLVLLFLISLFIPRMPVITNILLGMFVIISFSNNSFKGKFQLLKARPYMSLFLLYYLLHLLSVLWSEDKMEATTQLAMRMPIFLFPLAIGTMVINNQLRDRIIFALAIVTTVAALVSLGLSFNQYRATGNTGYLYNDSLTVHFFQQSIYVAMLVNISIVGLIYLLSKRASFITMPGLLYLAILVLFGYHFLLASRSAMILLYGGLFLFAVYYIIKKRKYLEGSTLILGMFIGAFILFKFFPKTVQRFKELTYTNYQYSSKGAESHYDMQLNSEQWNGANTRLALWSCGWEAAKNNMITGVGIGDRIQAVNEVYKARNFNMAIETKKNVHNSYLDALLTFGVGGLLMFLLAFVVLPLVDVAKWGNMFDLFVVTAFIVSMIFEVYLARSIGSMLAGFFFSFIAATKRNT</sequence>
<dbReference type="EMBL" id="CP060007">
    <property type="protein sequence ID" value="QNA43848.1"/>
    <property type="molecule type" value="Genomic_DNA"/>
</dbReference>
<dbReference type="GO" id="GO:0016874">
    <property type="term" value="F:ligase activity"/>
    <property type="evidence" value="ECO:0007669"/>
    <property type="project" value="UniProtKB-KW"/>
</dbReference>
<evidence type="ECO:0000256" key="4">
    <source>
        <dbReference type="ARBA" id="ARBA00023136"/>
    </source>
</evidence>
<accession>A0A7G5XEE5</accession>
<evidence type="ECO:0000313" key="7">
    <source>
        <dbReference type="EMBL" id="QNA43848.1"/>
    </source>
</evidence>
<dbReference type="RefSeq" id="WP_182802110.1">
    <property type="nucleotide sequence ID" value="NZ_CP060007.1"/>
</dbReference>
<organism evidence="7 8">
    <name type="scientific">Lacibacter sediminis</name>
    <dbReference type="NCBI Taxonomy" id="2760713"/>
    <lineage>
        <taxon>Bacteria</taxon>
        <taxon>Pseudomonadati</taxon>
        <taxon>Bacteroidota</taxon>
        <taxon>Chitinophagia</taxon>
        <taxon>Chitinophagales</taxon>
        <taxon>Chitinophagaceae</taxon>
        <taxon>Lacibacter</taxon>
    </lineage>
</organism>
<feature type="transmembrane region" description="Helical" evidence="5">
    <location>
        <begin position="241"/>
        <end position="262"/>
    </location>
</feature>
<keyword evidence="4 5" id="KW-0472">Membrane</keyword>
<dbReference type="Proteomes" id="UP000515344">
    <property type="component" value="Chromosome"/>
</dbReference>
<feature type="transmembrane region" description="Helical" evidence="5">
    <location>
        <begin position="165"/>
        <end position="186"/>
    </location>
</feature>
<name>A0A7G5XEE5_9BACT</name>
<dbReference type="PANTHER" id="PTHR37422">
    <property type="entry name" value="TEICHURONIC ACID BIOSYNTHESIS PROTEIN TUAE"/>
    <property type="match status" value="1"/>
</dbReference>
<evidence type="ECO:0000259" key="6">
    <source>
        <dbReference type="Pfam" id="PF04932"/>
    </source>
</evidence>
<dbReference type="KEGG" id="lacs:H4075_17475"/>
<dbReference type="GO" id="GO:0016020">
    <property type="term" value="C:membrane"/>
    <property type="evidence" value="ECO:0007669"/>
    <property type="project" value="UniProtKB-SubCell"/>
</dbReference>
<keyword evidence="8" id="KW-1185">Reference proteome</keyword>
<feature type="transmembrane region" description="Helical" evidence="5">
    <location>
        <begin position="193"/>
        <end position="213"/>
    </location>
</feature>
<keyword evidence="3 5" id="KW-1133">Transmembrane helix</keyword>
<dbReference type="PANTHER" id="PTHR37422:SF13">
    <property type="entry name" value="LIPOPOLYSACCHARIDE BIOSYNTHESIS PROTEIN PA4999-RELATED"/>
    <property type="match status" value="1"/>
</dbReference>
<evidence type="ECO:0000256" key="3">
    <source>
        <dbReference type="ARBA" id="ARBA00022989"/>
    </source>
</evidence>
<evidence type="ECO:0000256" key="1">
    <source>
        <dbReference type="ARBA" id="ARBA00004141"/>
    </source>
</evidence>
<dbReference type="InterPro" id="IPR051533">
    <property type="entry name" value="WaaL-like"/>
</dbReference>
<evidence type="ECO:0000256" key="5">
    <source>
        <dbReference type="SAM" id="Phobius"/>
    </source>
</evidence>
<feature type="domain" description="O-antigen ligase-related" evidence="6">
    <location>
        <begin position="203"/>
        <end position="370"/>
    </location>
</feature>
<feature type="transmembrane region" description="Helical" evidence="5">
    <location>
        <begin position="357"/>
        <end position="379"/>
    </location>
</feature>
<dbReference type="Pfam" id="PF04932">
    <property type="entry name" value="Wzy_C"/>
    <property type="match status" value="1"/>
</dbReference>
<feature type="transmembrane region" description="Helical" evidence="5">
    <location>
        <begin position="391"/>
        <end position="424"/>
    </location>
</feature>
<reference evidence="8" key="1">
    <citation type="submission" date="2020-08" db="EMBL/GenBank/DDBJ databases">
        <title>Lacibacter sp. S13-6-6 genome sequencing.</title>
        <authorList>
            <person name="Jin L."/>
        </authorList>
    </citation>
    <scope>NUCLEOTIDE SEQUENCE [LARGE SCALE GENOMIC DNA]</scope>
    <source>
        <strain evidence="8">S13-6-6</strain>
    </source>
</reference>
<comment type="subcellular location">
    <subcellularLocation>
        <location evidence="1">Membrane</location>
        <topology evidence="1">Multi-pass membrane protein</topology>
    </subcellularLocation>
</comment>
<feature type="transmembrane region" description="Helical" evidence="5">
    <location>
        <begin position="20"/>
        <end position="50"/>
    </location>
</feature>
<feature type="transmembrane region" description="Helical" evidence="5">
    <location>
        <begin position="219"/>
        <end position="236"/>
    </location>
</feature>
<feature type="transmembrane region" description="Helical" evidence="5">
    <location>
        <begin position="99"/>
        <end position="117"/>
    </location>
</feature>
<dbReference type="AlphaFoldDB" id="A0A7G5XEE5"/>